<feature type="domain" description="Protein kinase" evidence="12">
    <location>
        <begin position="10"/>
        <end position="269"/>
    </location>
</feature>
<dbReference type="InterPro" id="IPR017441">
    <property type="entry name" value="Protein_kinase_ATP_BS"/>
</dbReference>
<dbReference type="AlphaFoldDB" id="A0A7C9NZH2"/>
<dbReference type="SUPFAM" id="SSF56112">
    <property type="entry name" value="Protein kinase-like (PK-like)"/>
    <property type="match status" value="1"/>
</dbReference>
<comment type="caution">
    <text evidence="14">The sequence shown here is derived from an EMBL/GenBank/DDBJ whole genome shotgun (WGS) entry which is preliminary data.</text>
</comment>
<dbReference type="PROSITE" id="PS00108">
    <property type="entry name" value="PROTEIN_KINASE_ST"/>
    <property type="match status" value="1"/>
</dbReference>
<reference evidence="14" key="1">
    <citation type="submission" date="2018-08" db="EMBL/GenBank/DDBJ databases">
        <title>Murine metabolic-syndrome-specific gut microbial biobank.</title>
        <authorList>
            <person name="Liu C."/>
        </authorList>
    </citation>
    <scope>NUCLEOTIDE SEQUENCE [LARGE SCALE GENOMIC DNA]</scope>
    <source>
        <strain evidence="14">Z82</strain>
    </source>
</reference>
<feature type="domain" description="PASTA" evidence="13">
    <location>
        <begin position="517"/>
        <end position="585"/>
    </location>
</feature>
<evidence type="ECO:0000256" key="4">
    <source>
        <dbReference type="ARBA" id="ARBA00022741"/>
    </source>
</evidence>
<dbReference type="GO" id="GO:0005524">
    <property type="term" value="F:ATP binding"/>
    <property type="evidence" value="ECO:0007669"/>
    <property type="project" value="UniProtKB-UniRule"/>
</dbReference>
<evidence type="ECO:0000256" key="1">
    <source>
        <dbReference type="ARBA" id="ARBA00012513"/>
    </source>
</evidence>
<comment type="catalytic activity">
    <reaction evidence="7">
        <text>L-threonyl-[protein] + ATP = O-phospho-L-threonyl-[protein] + ADP + H(+)</text>
        <dbReference type="Rhea" id="RHEA:46608"/>
        <dbReference type="Rhea" id="RHEA-COMP:11060"/>
        <dbReference type="Rhea" id="RHEA-COMP:11605"/>
        <dbReference type="ChEBI" id="CHEBI:15378"/>
        <dbReference type="ChEBI" id="CHEBI:30013"/>
        <dbReference type="ChEBI" id="CHEBI:30616"/>
        <dbReference type="ChEBI" id="CHEBI:61977"/>
        <dbReference type="ChEBI" id="CHEBI:456216"/>
        <dbReference type="EC" id="2.7.11.1"/>
    </reaction>
</comment>
<evidence type="ECO:0000256" key="2">
    <source>
        <dbReference type="ARBA" id="ARBA00022527"/>
    </source>
</evidence>
<dbReference type="EMBL" id="QWKH01000036">
    <property type="protein sequence ID" value="NBI34590.1"/>
    <property type="molecule type" value="Genomic_DNA"/>
</dbReference>
<dbReference type="PROSITE" id="PS00107">
    <property type="entry name" value="PROTEIN_KINASE_ATP"/>
    <property type="match status" value="1"/>
</dbReference>
<dbReference type="PANTHER" id="PTHR43289">
    <property type="entry name" value="MITOGEN-ACTIVATED PROTEIN KINASE KINASE KINASE 20-RELATED"/>
    <property type="match status" value="1"/>
</dbReference>
<evidence type="ECO:0000259" key="13">
    <source>
        <dbReference type="PROSITE" id="PS51178"/>
    </source>
</evidence>
<dbReference type="SMART" id="SM00220">
    <property type="entry name" value="S_TKc"/>
    <property type="match status" value="1"/>
</dbReference>
<dbReference type="FunFam" id="3.30.200.20:FF:000035">
    <property type="entry name" value="Serine/threonine protein kinase Stk1"/>
    <property type="match status" value="1"/>
</dbReference>
<evidence type="ECO:0000256" key="7">
    <source>
        <dbReference type="ARBA" id="ARBA00047899"/>
    </source>
</evidence>
<feature type="domain" description="PASTA" evidence="13">
    <location>
        <begin position="382"/>
        <end position="448"/>
    </location>
</feature>
<dbReference type="Pfam" id="PF18998">
    <property type="entry name" value="Flg_new_2"/>
    <property type="match status" value="1"/>
</dbReference>
<keyword evidence="11" id="KW-0472">Membrane</keyword>
<dbReference type="EC" id="2.7.11.1" evidence="1"/>
<dbReference type="PANTHER" id="PTHR43289:SF34">
    <property type="entry name" value="SERINE_THREONINE-PROTEIN KINASE YBDM-RELATED"/>
    <property type="match status" value="1"/>
</dbReference>
<protein>
    <recommendedName>
        <fullName evidence="1">non-specific serine/threonine protein kinase</fullName>
        <ecNumber evidence="1">2.7.11.1</ecNumber>
    </recommendedName>
</protein>
<evidence type="ECO:0000256" key="6">
    <source>
        <dbReference type="ARBA" id="ARBA00022840"/>
    </source>
</evidence>
<evidence type="ECO:0000256" key="3">
    <source>
        <dbReference type="ARBA" id="ARBA00022679"/>
    </source>
</evidence>
<feature type="region of interest" description="Disordered" evidence="10">
    <location>
        <begin position="661"/>
        <end position="709"/>
    </location>
</feature>
<accession>A0A7C9NZH2</accession>
<dbReference type="Pfam" id="PF03793">
    <property type="entry name" value="PASTA"/>
    <property type="match status" value="3"/>
</dbReference>
<keyword evidence="3" id="KW-0808">Transferase</keyword>
<dbReference type="Gene3D" id="1.10.510.10">
    <property type="entry name" value="Transferase(Phosphotransferase) domain 1"/>
    <property type="match status" value="1"/>
</dbReference>
<dbReference type="InterPro" id="IPR044060">
    <property type="entry name" value="Bacterial_rp_domain"/>
</dbReference>
<dbReference type="InterPro" id="IPR008271">
    <property type="entry name" value="Ser/Thr_kinase_AS"/>
</dbReference>
<dbReference type="FunFam" id="1.10.510.10:FF:000021">
    <property type="entry name" value="Serine/threonine protein kinase"/>
    <property type="match status" value="1"/>
</dbReference>
<comment type="catalytic activity">
    <reaction evidence="8">
        <text>L-seryl-[protein] + ATP = O-phospho-L-seryl-[protein] + ADP + H(+)</text>
        <dbReference type="Rhea" id="RHEA:17989"/>
        <dbReference type="Rhea" id="RHEA-COMP:9863"/>
        <dbReference type="Rhea" id="RHEA-COMP:11604"/>
        <dbReference type="ChEBI" id="CHEBI:15378"/>
        <dbReference type="ChEBI" id="CHEBI:29999"/>
        <dbReference type="ChEBI" id="CHEBI:30616"/>
        <dbReference type="ChEBI" id="CHEBI:83421"/>
        <dbReference type="ChEBI" id="CHEBI:456216"/>
        <dbReference type="EC" id="2.7.11.1"/>
    </reaction>
</comment>
<keyword evidence="11" id="KW-0812">Transmembrane</keyword>
<dbReference type="Pfam" id="PF00069">
    <property type="entry name" value="Pkinase"/>
    <property type="match status" value="1"/>
</dbReference>
<dbReference type="InterPro" id="IPR005543">
    <property type="entry name" value="PASTA_dom"/>
</dbReference>
<keyword evidence="6 9" id="KW-0067">ATP-binding</keyword>
<evidence type="ECO:0000259" key="12">
    <source>
        <dbReference type="PROSITE" id="PS50011"/>
    </source>
</evidence>
<evidence type="ECO:0000256" key="10">
    <source>
        <dbReference type="SAM" id="MobiDB-lite"/>
    </source>
</evidence>
<proteinExistence type="predicted"/>
<evidence type="ECO:0000313" key="14">
    <source>
        <dbReference type="EMBL" id="NBI34590.1"/>
    </source>
</evidence>
<evidence type="ECO:0000256" key="5">
    <source>
        <dbReference type="ARBA" id="ARBA00022777"/>
    </source>
</evidence>
<dbReference type="PROSITE" id="PS51178">
    <property type="entry name" value="PASTA"/>
    <property type="match status" value="3"/>
</dbReference>
<keyword evidence="4 9" id="KW-0547">Nucleotide-binding</keyword>
<dbReference type="NCBIfam" id="NF033483">
    <property type="entry name" value="PknB_PASTA_kin"/>
    <property type="match status" value="1"/>
</dbReference>
<dbReference type="Gene3D" id="3.30.200.20">
    <property type="entry name" value="Phosphorylase Kinase, domain 1"/>
    <property type="match status" value="1"/>
</dbReference>
<keyword evidence="2" id="KW-0723">Serine/threonine-protein kinase</keyword>
<sequence length="709" mass="73972">MIGRVFNNRYRITERIGIGGMAEVYQAQDEVLGRLVAVKVMLPQYAADPVFTKRFKQEAAAAANLSNPYIVNVYDWGQDDGTYYIVMEYIRGSDLKTAINERGAINQRKVAEIGAQVCQALTTAHGLDIIHRDIKPQNIMVQPDGNVKVMDFGIARAKNSVMTKTSSVLGTAHYISPEQAQGRELTAASDIYSLGVVMYEACTGQLPFDGPDAVSVAMQQVNDLPVPPCDVNPDLDPALEAIILKAMEKNPDMRFATAKDMRAALMDYLAGRPVQLGNFNSAETSVMGAMGAAGAGMAGAGIAGTAVMTAVGNGQHRDFDAGYNAPGQGRSASYRPEPDNRSGNGNGPKAVKAVLGLVLAIAAIAAIAFFVMNALGSPESDKPDAIVVPSVVDDNVDDARKKLVDLGFTVDVEEVNNDTVEPGIVISQDPTSGKKMDPGTLVKLKVSKGTEQVPVPDVRGRTADEARKLIQEAGLKAEAGAAEYSDSVDKDKVIRTSPDAGTEVSKNSTVTYYVSLGKEGSDVPSVVGKSLTDAIATLNGAGFEVDMNNLTYVSSDQPKDTVISQLPSGGSKEDKSTVVTLTLSSGPQKSTYYVSVNSNGGGTVSASASQVEEGGQVTVTITPYDGFVVASTSGIDGVSSSGGTYTIRPTGDVTIYVDFQQSQPSAPEPENPGTTNPGTTNPGTQQPGGNEGGGNGGAQGGTGAQNEAA</sequence>
<evidence type="ECO:0000256" key="11">
    <source>
        <dbReference type="SAM" id="Phobius"/>
    </source>
</evidence>
<dbReference type="SMART" id="SM00740">
    <property type="entry name" value="PASTA"/>
    <property type="match status" value="3"/>
</dbReference>
<evidence type="ECO:0000256" key="9">
    <source>
        <dbReference type="PROSITE-ProRule" id="PRU10141"/>
    </source>
</evidence>
<dbReference type="PROSITE" id="PS50011">
    <property type="entry name" value="PROTEIN_KINASE_DOM"/>
    <property type="match status" value="1"/>
</dbReference>
<gene>
    <name evidence="14" type="primary">pknB</name>
    <name evidence="14" type="ORF">D1639_06015</name>
</gene>
<dbReference type="CDD" id="cd14014">
    <property type="entry name" value="STKc_PknB_like"/>
    <property type="match status" value="1"/>
</dbReference>
<organism evidence="14">
    <name type="scientific">Muribaculaceae bacterium Z82</name>
    <dbReference type="NCBI Taxonomy" id="2304548"/>
    <lineage>
        <taxon>Bacteria</taxon>
        <taxon>Pseudomonadati</taxon>
        <taxon>Bacteroidota</taxon>
        <taxon>Bacteroidia</taxon>
        <taxon>Bacteroidales</taxon>
        <taxon>Muribaculaceae</taxon>
    </lineage>
</organism>
<feature type="transmembrane region" description="Helical" evidence="11">
    <location>
        <begin position="350"/>
        <end position="372"/>
    </location>
</feature>
<feature type="domain" description="PASTA" evidence="13">
    <location>
        <begin position="449"/>
        <end position="516"/>
    </location>
</feature>
<dbReference type="InterPro" id="IPR000719">
    <property type="entry name" value="Prot_kinase_dom"/>
</dbReference>
<evidence type="ECO:0000256" key="8">
    <source>
        <dbReference type="ARBA" id="ARBA00048679"/>
    </source>
</evidence>
<feature type="compositionally biased region" description="Low complexity" evidence="10">
    <location>
        <begin position="671"/>
        <end position="688"/>
    </location>
</feature>
<keyword evidence="5 14" id="KW-0418">Kinase</keyword>
<dbReference type="CDD" id="cd06577">
    <property type="entry name" value="PASTA_pknB"/>
    <property type="match status" value="3"/>
</dbReference>
<dbReference type="Gene3D" id="3.30.10.20">
    <property type="match status" value="3"/>
</dbReference>
<keyword evidence="11" id="KW-1133">Transmembrane helix</keyword>
<feature type="binding site" evidence="9">
    <location>
        <position position="39"/>
    </location>
    <ligand>
        <name>ATP</name>
        <dbReference type="ChEBI" id="CHEBI:30616"/>
    </ligand>
</feature>
<feature type="compositionally biased region" description="Gly residues" evidence="10">
    <location>
        <begin position="689"/>
        <end position="703"/>
    </location>
</feature>
<dbReference type="InterPro" id="IPR011009">
    <property type="entry name" value="Kinase-like_dom_sf"/>
</dbReference>
<name>A0A7C9NZH2_9BACT</name>
<dbReference type="GO" id="GO:0004674">
    <property type="term" value="F:protein serine/threonine kinase activity"/>
    <property type="evidence" value="ECO:0007669"/>
    <property type="project" value="UniProtKB-KW"/>
</dbReference>
<feature type="region of interest" description="Disordered" evidence="10">
    <location>
        <begin position="319"/>
        <end position="345"/>
    </location>
</feature>